<dbReference type="AlphaFoldDB" id="A0A0N0V6N5"/>
<gene>
    <name evidence="1" type="ORF">FLAG1_05807</name>
</gene>
<organism evidence="1 2">
    <name type="scientific">Fusarium langsethiae</name>
    <dbReference type="NCBI Taxonomy" id="179993"/>
    <lineage>
        <taxon>Eukaryota</taxon>
        <taxon>Fungi</taxon>
        <taxon>Dikarya</taxon>
        <taxon>Ascomycota</taxon>
        <taxon>Pezizomycotina</taxon>
        <taxon>Sordariomycetes</taxon>
        <taxon>Hypocreomycetidae</taxon>
        <taxon>Hypocreales</taxon>
        <taxon>Nectriaceae</taxon>
        <taxon>Fusarium</taxon>
    </lineage>
</organism>
<dbReference type="EMBL" id="JXCE01000101">
    <property type="protein sequence ID" value="KPA41305.1"/>
    <property type="molecule type" value="Genomic_DNA"/>
</dbReference>
<sequence>MCSLWFDRRTTHSVLLDRCLPIQSSEVFPFVLQALVRVESWWCGLVDWVHIDKTVYFNSSFSAPKNEQGPTQSHSLIPVIHHVLVALAILTRLVYLEFHQKEPKTMFAPSRETPVALVTARCIARYNGKMVKGKANIVPFGRMVCCCAKGPECPQMTRGRAIIGGEAFHYIDMFYAVDDLGSACDYQRRLFGRNAGPTMHCPRYAFDDKRIIKGSFRKSELACVKCAETCAPPSCSWQAPRAEVKEEAK</sequence>
<comment type="caution">
    <text evidence="1">The sequence shown here is derived from an EMBL/GenBank/DDBJ whole genome shotgun (WGS) entry which is preliminary data.</text>
</comment>
<evidence type="ECO:0000313" key="2">
    <source>
        <dbReference type="Proteomes" id="UP000037904"/>
    </source>
</evidence>
<proteinExistence type="predicted"/>
<dbReference type="OrthoDB" id="4964965at2759"/>
<protein>
    <submittedName>
        <fullName evidence="1">Uncharacterized protein</fullName>
    </submittedName>
</protein>
<name>A0A0N0V6N5_FUSLA</name>
<evidence type="ECO:0000313" key="1">
    <source>
        <dbReference type="EMBL" id="KPA41305.1"/>
    </source>
</evidence>
<accession>A0A0N0V6N5</accession>
<dbReference type="Proteomes" id="UP000037904">
    <property type="component" value="Unassembled WGS sequence"/>
</dbReference>
<keyword evidence="2" id="KW-1185">Reference proteome</keyword>
<reference evidence="1 2" key="1">
    <citation type="submission" date="2015-04" db="EMBL/GenBank/DDBJ databases">
        <title>The draft genome sequence of Fusarium langsethiae, a T-2/HT-2 mycotoxin producer.</title>
        <authorList>
            <person name="Lysoe E."/>
            <person name="Divon H.H."/>
            <person name="Terzi V."/>
            <person name="Orru L."/>
            <person name="Lamontanara A."/>
            <person name="Kolseth A.-K."/>
            <person name="Frandsen R.J."/>
            <person name="Nielsen K."/>
            <person name="Thrane U."/>
        </authorList>
    </citation>
    <scope>NUCLEOTIDE SEQUENCE [LARGE SCALE GENOMIC DNA]</scope>
    <source>
        <strain evidence="1 2">Fl201059</strain>
    </source>
</reference>